<dbReference type="PRINTS" id="PR00080">
    <property type="entry name" value="SDRFAMILY"/>
</dbReference>
<dbReference type="SUPFAM" id="SSF51735">
    <property type="entry name" value="NAD(P)-binding Rossmann-fold domains"/>
    <property type="match status" value="1"/>
</dbReference>
<evidence type="ECO:0000256" key="1">
    <source>
        <dbReference type="ARBA" id="ARBA00006484"/>
    </source>
</evidence>
<reference evidence="3 4" key="1">
    <citation type="submission" date="2023-03" db="EMBL/GenBank/DDBJ databases">
        <title>Thalassotalea loyana LMG 22536T draft genome sequence.</title>
        <authorList>
            <person name="Sawabe T."/>
        </authorList>
    </citation>
    <scope>NUCLEOTIDE SEQUENCE [LARGE SCALE GENOMIC DNA]</scope>
    <source>
        <strain evidence="3 4">LMG 22536</strain>
    </source>
</reference>
<sequence length="249" mass="26644">MNDVNLHTKKWVLITGGSKGIGKNLVQYLSAQYDIVFTYLSSADAASTLAYVLGEQGRDVQGIQCDGRDPQQVETLCAQLLEDRGAPHAVINNMGLAADESMFSLSIENYRNTVATNLDSAIYFSRYLSASMVEEGGTILFMSSVSGIKGNTGQVSYSATKAAMIGAAKSLSLELARFGVTVNCIAPGMIDTEMMEDIPSNVLAKVKKSIPLRRLGEAREVSAMAEFLVSDNARYITGQTFVVDGGLSA</sequence>
<dbReference type="InterPro" id="IPR036291">
    <property type="entry name" value="NAD(P)-bd_dom_sf"/>
</dbReference>
<keyword evidence="4" id="KW-1185">Reference proteome</keyword>
<comment type="caution">
    <text evidence="3">The sequence shown here is derived from an EMBL/GenBank/DDBJ whole genome shotgun (WGS) entry which is preliminary data.</text>
</comment>
<evidence type="ECO:0000313" key="3">
    <source>
        <dbReference type="EMBL" id="GLX86232.1"/>
    </source>
</evidence>
<proteinExistence type="inferred from homology"/>
<accession>A0ABQ6HDP7</accession>
<dbReference type="SMART" id="SM00822">
    <property type="entry name" value="PKS_KR"/>
    <property type="match status" value="1"/>
</dbReference>
<dbReference type="PANTHER" id="PTHR42879">
    <property type="entry name" value="3-OXOACYL-(ACYL-CARRIER-PROTEIN) REDUCTASE"/>
    <property type="match status" value="1"/>
</dbReference>
<dbReference type="InterPro" id="IPR050259">
    <property type="entry name" value="SDR"/>
</dbReference>
<evidence type="ECO:0000313" key="4">
    <source>
        <dbReference type="Proteomes" id="UP001157134"/>
    </source>
</evidence>
<name>A0ABQ6HDP7_9GAMM</name>
<dbReference type="InterPro" id="IPR057326">
    <property type="entry name" value="KR_dom"/>
</dbReference>
<dbReference type="PRINTS" id="PR00081">
    <property type="entry name" value="GDHRDH"/>
</dbReference>
<feature type="domain" description="Ketoreductase" evidence="2">
    <location>
        <begin position="10"/>
        <end position="188"/>
    </location>
</feature>
<dbReference type="InterPro" id="IPR002347">
    <property type="entry name" value="SDR_fam"/>
</dbReference>
<dbReference type="RefSeq" id="WP_284299038.1">
    <property type="nucleotide sequence ID" value="NZ_BSSV01000005.1"/>
</dbReference>
<dbReference type="EMBL" id="BSSV01000005">
    <property type="protein sequence ID" value="GLX86232.1"/>
    <property type="molecule type" value="Genomic_DNA"/>
</dbReference>
<dbReference type="Proteomes" id="UP001157134">
    <property type="component" value="Unassembled WGS sequence"/>
</dbReference>
<dbReference type="Gene3D" id="3.40.50.720">
    <property type="entry name" value="NAD(P)-binding Rossmann-like Domain"/>
    <property type="match status" value="1"/>
</dbReference>
<dbReference type="PANTHER" id="PTHR42879:SF2">
    <property type="entry name" value="3-OXOACYL-[ACYL-CARRIER-PROTEIN] REDUCTASE FABG"/>
    <property type="match status" value="1"/>
</dbReference>
<protein>
    <submittedName>
        <fullName evidence="3">3-oxoacyl-ACP reductase</fullName>
    </submittedName>
</protein>
<evidence type="ECO:0000259" key="2">
    <source>
        <dbReference type="SMART" id="SM00822"/>
    </source>
</evidence>
<dbReference type="Pfam" id="PF13561">
    <property type="entry name" value="adh_short_C2"/>
    <property type="match status" value="1"/>
</dbReference>
<gene>
    <name evidence="3" type="ORF">tloyanaT_24850</name>
</gene>
<comment type="similarity">
    <text evidence="1">Belongs to the short-chain dehydrogenases/reductases (SDR) family.</text>
</comment>
<organism evidence="3 4">
    <name type="scientific">Thalassotalea loyana</name>
    <dbReference type="NCBI Taxonomy" id="280483"/>
    <lineage>
        <taxon>Bacteria</taxon>
        <taxon>Pseudomonadati</taxon>
        <taxon>Pseudomonadota</taxon>
        <taxon>Gammaproteobacteria</taxon>
        <taxon>Alteromonadales</taxon>
        <taxon>Colwelliaceae</taxon>
        <taxon>Thalassotalea</taxon>
    </lineage>
</organism>